<accession>A0A553SU44</accession>
<gene>
    <name evidence="2" type="ORF">CEQ21_06305</name>
</gene>
<proteinExistence type="predicted"/>
<dbReference type="InterPro" id="IPR032710">
    <property type="entry name" value="NTF2-like_dom_sf"/>
</dbReference>
<dbReference type="Gene3D" id="3.10.450.50">
    <property type="match status" value="1"/>
</dbReference>
<dbReference type="EMBL" id="RIBP01000001">
    <property type="protein sequence ID" value="TRZ40513.1"/>
    <property type="molecule type" value="Genomic_DNA"/>
</dbReference>
<dbReference type="Proteomes" id="UP000319837">
    <property type="component" value="Unassembled WGS sequence"/>
</dbReference>
<evidence type="ECO:0000313" key="2">
    <source>
        <dbReference type="EMBL" id="TRZ40513.1"/>
    </source>
</evidence>
<organism evidence="2 3">
    <name type="scientific">Niallia circulans</name>
    <name type="common">Bacillus circulans</name>
    <dbReference type="NCBI Taxonomy" id="1397"/>
    <lineage>
        <taxon>Bacteria</taxon>
        <taxon>Bacillati</taxon>
        <taxon>Bacillota</taxon>
        <taxon>Bacilli</taxon>
        <taxon>Bacillales</taxon>
        <taxon>Bacillaceae</taxon>
        <taxon>Niallia</taxon>
    </lineage>
</organism>
<evidence type="ECO:0000259" key="1">
    <source>
        <dbReference type="Pfam" id="PF14534"/>
    </source>
</evidence>
<evidence type="ECO:0000313" key="3">
    <source>
        <dbReference type="Proteomes" id="UP000319837"/>
    </source>
</evidence>
<feature type="domain" description="DUF4440" evidence="1">
    <location>
        <begin position="7"/>
        <end position="111"/>
    </location>
</feature>
<dbReference type="RefSeq" id="WP_185763901.1">
    <property type="nucleotide sequence ID" value="NZ_RIBP01000001.1"/>
</dbReference>
<dbReference type="InterPro" id="IPR027843">
    <property type="entry name" value="DUF4440"/>
</dbReference>
<protein>
    <submittedName>
        <fullName evidence="2">Nuclear transport factor 2 family protein</fullName>
    </submittedName>
</protein>
<dbReference type="Pfam" id="PF14534">
    <property type="entry name" value="DUF4440"/>
    <property type="match status" value="1"/>
</dbReference>
<name>A0A553SU44_NIACI</name>
<sequence>MIDDKIILSIYQEIDKAMVNKDTETLEGILDKDYILVHMTGYHQNKQEWLEQIDNEEMRYFHTMPQKTSIKVNENTAILDCDTKLDARIYGFRRTWPMRMKMYFEKHGDNWHPVKAIATGN</sequence>
<reference evidence="3" key="1">
    <citation type="submission" date="2018-10" db="EMBL/GenBank/DDBJ databases">
        <title>FDA dAtabase for Regulatory Grade micrObial Sequences (FDA-ARGOS): Supporting development and validation of Infectious Disease Dx tests.</title>
        <authorList>
            <person name="Minogue T."/>
            <person name="Wolcott M."/>
            <person name="Wasieloski L."/>
            <person name="Aguilar W."/>
            <person name="Moore D."/>
            <person name="Tallon L."/>
            <person name="Sadzewicz L."/>
            <person name="Sengamalay N."/>
            <person name="Ott S."/>
            <person name="Godinez A."/>
            <person name="Nagaraj S."/>
            <person name="Vavikolanu K."/>
            <person name="Vyas G."/>
            <person name="Nadendla S."/>
            <person name="George J."/>
            <person name="Sichtig H."/>
        </authorList>
    </citation>
    <scope>NUCLEOTIDE SEQUENCE [LARGE SCALE GENOMIC DNA]</scope>
    <source>
        <strain evidence="3">FDAARGOS_343</strain>
    </source>
</reference>
<dbReference type="AlphaFoldDB" id="A0A553SU44"/>
<comment type="caution">
    <text evidence="2">The sequence shown here is derived from an EMBL/GenBank/DDBJ whole genome shotgun (WGS) entry which is preliminary data.</text>
</comment>
<dbReference type="SUPFAM" id="SSF54427">
    <property type="entry name" value="NTF2-like"/>
    <property type="match status" value="1"/>
</dbReference>